<dbReference type="InterPro" id="IPR036047">
    <property type="entry name" value="F-box-like_dom_sf"/>
</dbReference>
<keyword evidence="3" id="KW-1185">Reference proteome</keyword>
<sequence length="455" mass="53774">MSCHLDNLPSEVKEKIMIYCDGTSLGNLIKTSKRWKELIETSNKFTSKKWSSVCMHEMKQDFIIDILQNLYPKYWLDEEISWKAVYTCWRKWNRINYWTPTVSTFLKKTRNCVSSIKFSGNWIFIATKNEGVLEAVNYITREKLLLYQCNSIEDIYMRCHIKKEESDNLIMENVEHDEVVMQLLHHYIFFDLHTGQTRILPKLYKFLTLKHFESQEVSVTNMSSPSIVRNLNVSNDKKIVVKRKEWVISNVVQVWNGNILLLDYNERSDKIATFEVTDYNFKTVDHPLTHYKVHMFEFLHYSMKNYHLGVMIILKGAELQIIVDGRTRKYQTFFLDCQILCTHYYAGQLFLGSSTGIIYIYRVSCDLDLLSLNLSNYECYLDICSEPILAIDVRESIFKPIIAAGSEHNIYLIRKIYLYKISPWQQYPEVVSLIISPHCHVPAKNRYFSSCNWFL</sequence>
<evidence type="ECO:0000313" key="3">
    <source>
        <dbReference type="Proteomes" id="UP001152798"/>
    </source>
</evidence>
<feature type="domain" description="F-box" evidence="1">
    <location>
        <begin position="2"/>
        <end position="53"/>
    </location>
</feature>
<dbReference type="AlphaFoldDB" id="A0A9P0HR02"/>
<dbReference type="CDD" id="cd09917">
    <property type="entry name" value="F-box_SF"/>
    <property type="match status" value="1"/>
</dbReference>
<dbReference type="Pfam" id="PF00646">
    <property type="entry name" value="F-box"/>
    <property type="match status" value="1"/>
</dbReference>
<reference evidence="2" key="1">
    <citation type="submission" date="2022-01" db="EMBL/GenBank/DDBJ databases">
        <authorList>
            <person name="King R."/>
        </authorList>
    </citation>
    <scope>NUCLEOTIDE SEQUENCE</scope>
</reference>
<evidence type="ECO:0000259" key="1">
    <source>
        <dbReference type="PROSITE" id="PS50181"/>
    </source>
</evidence>
<proteinExistence type="predicted"/>
<organism evidence="2 3">
    <name type="scientific">Nezara viridula</name>
    <name type="common">Southern green stink bug</name>
    <name type="synonym">Cimex viridulus</name>
    <dbReference type="NCBI Taxonomy" id="85310"/>
    <lineage>
        <taxon>Eukaryota</taxon>
        <taxon>Metazoa</taxon>
        <taxon>Ecdysozoa</taxon>
        <taxon>Arthropoda</taxon>
        <taxon>Hexapoda</taxon>
        <taxon>Insecta</taxon>
        <taxon>Pterygota</taxon>
        <taxon>Neoptera</taxon>
        <taxon>Paraneoptera</taxon>
        <taxon>Hemiptera</taxon>
        <taxon>Heteroptera</taxon>
        <taxon>Panheteroptera</taxon>
        <taxon>Pentatomomorpha</taxon>
        <taxon>Pentatomoidea</taxon>
        <taxon>Pentatomidae</taxon>
        <taxon>Pentatominae</taxon>
        <taxon>Nezara</taxon>
    </lineage>
</organism>
<dbReference type="Proteomes" id="UP001152798">
    <property type="component" value="Chromosome 6"/>
</dbReference>
<dbReference type="Gene3D" id="1.20.1280.50">
    <property type="match status" value="1"/>
</dbReference>
<name>A0A9P0HR02_NEZVI</name>
<gene>
    <name evidence="2" type="ORF">NEZAVI_LOCUS14553</name>
</gene>
<accession>A0A9P0HR02</accession>
<protein>
    <recommendedName>
        <fullName evidence="1">F-box domain-containing protein</fullName>
    </recommendedName>
</protein>
<dbReference type="SUPFAM" id="SSF81383">
    <property type="entry name" value="F-box domain"/>
    <property type="match status" value="1"/>
</dbReference>
<dbReference type="PROSITE" id="PS50181">
    <property type="entry name" value="FBOX"/>
    <property type="match status" value="1"/>
</dbReference>
<evidence type="ECO:0000313" key="2">
    <source>
        <dbReference type="EMBL" id="CAH1406666.1"/>
    </source>
</evidence>
<dbReference type="OrthoDB" id="6612480at2759"/>
<dbReference type="InterPro" id="IPR001810">
    <property type="entry name" value="F-box_dom"/>
</dbReference>
<dbReference type="EMBL" id="OV725082">
    <property type="protein sequence ID" value="CAH1406666.1"/>
    <property type="molecule type" value="Genomic_DNA"/>
</dbReference>